<keyword evidence="4" id="KW-1185">Reference proteome</keyword>
<evidence type="ECO:0000313" key="4">
    <source>
        <dbReference type="Proteomes" id="UP001642409"/>
    </source>
</evidence>
<gene>
    <name evidence="3" type="ORF">HINF_LOCUS10690</name>
</gene>
<feature type="transmembrane region" description="Helical" evidence="2">
    <location>
        <begin position="417"/>
        <end position="440"/>
    </location>
</feature>
<dbReference type="Gene3D" id="1.10.3370.10">
    <property type="entry name" value="SecY subunit domain"/>
    <property type="match status" value="1"/>
</dbReference>
<accession>A0ABP1HCM9</accession>
<feature type="transmembrane region" description="Helical" evidence="2">
    <location>
        <begin position="119"/>
        <end position="139"/>
    </location>
</feature>
<keyword evidence="2" id="KW-0472">Membrane</keyword>
<feature type="transmembrane region" description="Helical" evidence="2">
    <location>
        <begin position="146"/>
        <end position="166"/>
    </location>
</feature>
<feature type="transmembrane region" description="Helical" evidence="2">
    <location>
        <begin position="362"/>
        <end position="381"/>
    </location>
</feature>
<comment type="similarity">
    <text evidence="1">Belongs to the SecY/SEC61-alpha family.</text>
</comment>
<dbReference type="InterPro" id="IPR023201">
    <property type="entry name" value="SecY_dom_sf"/>
</dbReference>
<evidence type="ECO:0000313" key="3">
    <source>
        <dbReference type="EMBL" id="CAL5989086.1"/>
    </source>
</evidence>
<dbReference type="EMBL" id="CAXDID020000023">
    <property type="protein sequence ID" value="CAL5989086.1"/>
    <property type="molecule type" value="Genomic_DNA"/>
</dbReference>
<organism evidence="3 4">
    <name type="scientific">Hexamita inflata</name>
    <dbReference type="NCBI Taxonomy" id="28002"/>
    <lineage>
        <taxon>Eukaryota</taxon>
        <taxon>Metamonada</taxon>
        <taxon>Diplomonadida</taxon>
        <taxon>Hexamitidae</taxon>
        <taxon>Hexamitinae</taxon>
        <taxon>Hexamita</taxon>
    </lineage>
</organism>
<comment type="caution">
    <text evidence="3">The sequence shown here is derived from an EMBL/GenBank/DDBJ whole genome shotgun (WGS) entry which is preliminary data.</text>
</comment>
<keyword evidence="2" id="KW-1133">Transmembrane helix</keyword>
<sequence>MLSSWMMMIEPFTKLLPYVKKTPSSIQMRQKLFYTFLALLIYILGQQIPLFGMQSVIEKDPSYWLRQIFLSQRGTVMELGLGPTMTSQFVIRLLVQAGVITFNRANEAETVLFGRVQQLVGAVFTLFQAVFHVIAGMYGSVGQLGFLNAGLIVFQLTFASVIMQTLDEMLENGWGVGQGSSLFNTASTCMQIVWKCLSFMKIDRGYGTEFEGAIPAAFHYIFTRESKLEAIKLAFIRQGLPNILNVVATVIVFCFVVWLQGFKKNLPIQHQTGGKMTQRQFPIKLLYASSTPMMIIQQISSTLHMFSQALWKKTGNNILTAILGTFQENEQRPGQVFPTGGLVWIMAPPYSLRSAFFHPLHTILHTCVMVFMSGLVSKLWIGFSGESAAEQAKQLLDNQWIITALRPCSVEAELNKYIPTAAVTGGIILGLLSLVADVFGTLGSGSGLLMAATALVKIYEDFAKEQLGW</sequence>
<dbReference type="SUPFAM" id="SSF103491">
    <property type="entry name" value="Preprotein translocase SecY subunit"/>
    <property type="match status" value="1"/>
</dbReference>
<feature type="transmembrane region" description="Helical" evidence="2">
    <location>
        <begin position="243"/>
        <end position="262"/>
    </location>
</feature>
<proteinExistence type="inferred from homology"/>
<dbReference type="PANTHER" id="PTHR10906">
    <property type="entry name" value="SECY/SEC61-ALPHA FAMILY MEMBER"/>
    <property type="match status" value="1"/>
</dbReference>
<name>A0ABP1HCM9_9EUKA</name>
<dbReference type="Proteomes" id="UP001642409">
    <property type="component" value="Unassembled WGS sequence"/>
</dbReference>
<keyword evidence="2" id="KW-0812">Transmembrane</keyword>
<evidence type="ECO:0000256" key="2">
    <source>
        <dbReference type="SAM" id="Phobius"/>
    </source>
</evidence>
<reference evidence="3 4" key="1">
    <citation type="submission" date="2024-07" db="EMBL/GenBank/DDBJ databases">
        <authorList>
            <person name="Akdeniz Z."/>
        </authorList>
    </citation>
    <scope>NUCLEOTIDE SEQUENCE [LARGE SCALE GENOMIC DNA]</scope>
</reference>
<dbReference type="Pfam" id="PF00344">
    <property type="entry name" value="SecY"/>
    <property type="match status" value="1"/>
</dbReference>
<dbReference type="PIRSF" id="PIRSF004557">
    <property type="entry name" value="SecY"/>
    <property type="match status" value="1"/>
</dbReference>
<dbReference type="InterPro" id="IPR002208">
    <property type="entry name" value="SecY/SEC61-alpha"/>
</dbReference>
<evidence type="ECO:0000256" key="1">
    <source>
        <dbReference type="RuleBase" id="RU004349"/>
    </source>
</evidence>
<protein>
    <submittedName>
        <fullName evidence="3">Sec61_alpha family protein</fullName>
    </submittedName>
</protein>